<evidence type="ECO:0000313" key="2">
    <source>
        <dbReference type="Proteomes" id="UP000444721"/>
    </source>
</evidence>
<dbReference type="EMBL" id="VFQX01000033">
    <property type="protein sequence ID" value="KAF0977670.1"/>
    <property type="molecule type" value="Genomic_DNA"/>
</dbReference>
<dbReference type="OrthoDB" id="10479456at2759"/>
<name>A0A6A5BV93_NAEFO</name>
<evidence type="ECO:0000313" key="1">
    <source>
        <dbReference type="EMBL" id="KAF0977670.1"/>
    </source>
</evidence>
<reference evidence="1 2" key="1">
    <citation type="journal article" date="2019" name="Sci. Rep.">
        <title>Nanopore sequencing improves the draft genome of the human pathogenic amoeba Naegleria fowleri.</title>
        <authorList>
            <person name="Liechti N."/>
            <person name="Schurch N."/>
            <person name="Bruggmann R."/>
            <person name="Wittwer M."/>
        </authorList>
    </citation>
    <scope>NUCLEOTIDE SEQUENCE [LARGE SCALE GENOMIC DNA]</scope>
    <source>
        <strain evidence="1 2">ATCC 30894</strain>
    </source>
</reference>
<dbReference type="VEuPathDB" id="AmoebaDB:NfTy_058230"/>
<dbReference type="OMA" id="CEREENS"/>
<accession>A0A6A5BV93</accession>
<organism evidence="1 2">
    <name type="scientific">Naegleria fowleri</name>
    <name type="common">Brain eating amoeba</name>
    <dbReference type="NCBI Taxonomy" id="5763"/>
    <lineage>
        <taxon>Eukaryota</taxon>
        <taxon>Discoba</taxon>
        <taxon>Heterolobosea</taxon>
        <taxon>Tetramitia</taxon>
        <taxon>Eutetramitia</taxon>
        <taxon>Vahlkampfiidae</taxon>
        <taxon>Naegleria</taxon>
    </lineage>
</organism>
<gene>
    <name evidence="1" type="ORF">FDP41_002992</name>
</gene>
<dbReference type="Proteomes" id="UP000444721">
    <property type="component" value="Unassembled WGS sequence"/>
</dbReference>
<dbReference type="GeneID" id="68110210"/>
<sequence>MNFPIQSSELLSHYFYDEEEYEDEFLCEREENSDDLIIDRIPEGDDDDEFLEHEENDARKMKLGWNKFKKHQLKERSDKRWIQPVAVQNQIIKTRFLELPPEILLNIIDFTIPFFSSLEQVLNGRVFDDESKRDTNTVLKNVILRMEKFISYTIHSQEQVSKMIPMFNSLTFTYFNSEAVTRKEDFETILGFIISSTLNTGTLALPGHQYVLTTPIDQAVHRAIYEPVCFSYWFLMCPCFGFRNYQTLKGIAYSYESIAISKLSMDEWEHFLVFLKKNVKKYPCIPKKSEYIKLITRQVVDIMKTILSNDTSSLTKKVPPVKNTENKQMLKKAEYLILTFFVDLNIPLLRNYEMTTILYSEIAKFFPQLFIRLLKRNVIDNSELSQHLKTKLLFEILLKKLEIFTTSLKNCQVDVIDLILDFYERYAMNHNDIMNYLADFYPIHIMISEAFVTLAHFDMNKNFHTILTLYCRYISTIRKTFLKITNNELDVFKISSTKHALGNVMFTLISAVCHHLHISKQPEKVWKIFKNIYQTLTIEQGFIDLIDRVKNSNGDHILMEAIQRFEVFEYLLSKDQPKEILEFYQNLLYTTRYDVFRERHFSLFNLLLSNALSTARVATKISSLSSADVLLNIRKLKSYYQNEKLFRQVFKQSKPWLTITKVLHPYSHESKKTCDMLLKLFSEWGTCEE</sequence>
<comment type="caution">
    <text evidence="1">The sequence shown here is derived from an EMBL/GenBank/DDBJ whole genome shotgun (WGS) entry which is preliminary data.</text>
</comment>
<dbReference type="VEuPathDB" id="AmoebaDB:FDP41_002992"/>
<dbReference type="VEuPathDB" id="AmoebaDB:NF0119630"/>
<dbReference type="VEuPathDB" id="AmoebaDB:NF0119620"/>
<proteinExistence type="predicted"/>
<protein>
    <submittedName>
        <fullName evidence="1">Uncharacterized protein</fullName>
    </submittedName>
</protein>
<dbReference type="RefSeq" id="XP_044562383.1">
    <property type="nucleotide sequence ID" value="XM_044706246.1"/>
</dbReference>
<keyword evidence="2" id="KW-1185">Reference proteome</keyword>
<dbReference type="AlphaFoldDB" id="A0A6A5BV93"/>